<proteinExistence type="inferred from homology"/>
<gene>
    <name evidence="3" type="primary">NCS2</name>
    <name evidence="3" type="synonym">CTU2</name>
    <name evidence="4" type="ORF">DASC09_017490</name>
</gene>
<comment type="subcellular location">
    <subcellularLocation>
        <location evidence="3">Cytoplasm</location>
    </subcellularLocation>
</comment>
<sequence length="430" mass="48812">MPTCQRCEEPAVLTSRKQPFCKDCFIKFIRGKQRKVVQSLNIKDKIVDVLVPISFDLSNTSYVSFNNAIVLLDILINFSKSLYKSYFKITMLFLVTAESSANIKSFYTTLKERYQFTNIDIKILDLMAFIRNNESLYNINVHNNRATSFPSVHKFESFEDYISSITNTSTREDLLFNIHWTVIKIFAYLHNFPTVLYSNSMGNIATKILSNIVKGKGIEISQILEESQTLEIADDEKKQFSFQAFYPLKDVLNTEIFQYIKLLNLTDLLPSDLQRQYEIINDEETGSNNKILNVKTATLNQLINEYFNDLEKNGYSTIVSTVVSTGSKLAIPKGELKECPLCGFKMPGGASKWLDHITVNSPCEDGESPSPSSSENHNPQLSGNPLDICYGCLVSFDTAGEKFSWPIAEPVSMSEKEILNEYIISDDDDE</sequence>
<dbReference type="Gene3D" id="3.40.50.620">
    <property type="entry name" value="HUPs"/>
    <property type="match status" value="1"/>
</dbReference>
<dbReference type="Proteomes" id="UP001360560">
    <property type="component" value="Unassembled WGS sequence"/>
</dbReference>
<dbReference type="GO" id="GO:0016783">
    <property type="term" value="F:sulfurtransferase activity"/>
    <property type="evidence" value="ECO:0007669"/>
    <property type="project" value="TreeGrafter"/>
</dbReference>
<dbReference type="GO" id="GO:0032447">
    <property type="term" value="P:protein urmylation"/>
    <property type="evidence" value="ECO:0007669"/>
    <property type="project" value="UniProtKB-UniRule"/>
</dbReference>
<evidence type="ECO:0000313" key="4">
    <source>
        <dbReference type="EMBL" id="GMM34424.1"/>
    </source>
</evidence>
<dbReference type="GO" id="GO:0005829">
    <property type="term" value="C:cytosol"/>
    <property type="evidence" value="ECO:0007669"/>
    <property type="project" value="TreeGrafter"/>
</dbReference>
<comment type="function">
    <text evidence="3">Plays a central role in 2-thiolation of mcm(5)S(2)U at tRNA wobble positions of tRNA(Lys), tRNA(Glu) and tRNA(Gln). May act by forming a heterodimer with NCS6 that ligates sulfur from thiocarboxylated URM1 onto the uridine of tRNAs at wobble position. Prior mcm(5) tRNA modification by the elongator complex is required for 2-thiolation. May also be involved in protein urmylation.</text>
</comment>
<evidence type="ECO:0000313" key="5">
    <source>
        <dbReference type="Proteomes" id="UP001360560"/>
    </source>
</evidence>
<dbReference type="InterPro" id="IPR014729">
    <property type="entry name" value="Rossmann-like_a/b/a_fold"/>
</dbReference>
<dbReference type="HAMAP" id="MF_03054">
    <property type="entry name" value="CTU2"/>
    <property type="match status" value="1"/>
</dbReference>
<keyword evidence="2 3" id="KW-0819">tRNA processing</keyword>
<reference evidence="4 5" key="1">
    <citation type="journal article" date="2023" name="Elife">
        <title>Identification of key yeast species and microbe-microbe interactions impacting larval growth of Drosophila in the wild.</title>
        <authorList>
            <person name="Mure A."/>
            <person name="Sugiura Y."/>
            <person name="Maeda R."/>
            <person name="Honda K."/>
            <person name="Sakurai N."/>
            <person name="Takahashi Y."/>
            <person name="Watada M."/>
            <person name="Katoh T."/>
            <person name="Gotoh A."/>
            <person name="Gotoh Y."/>
            <person name="Taniguchi I."/>
            <person name="Nakamura K."/>
            <person name="Hayashi T."/>
            <person name="Katayama T."/>
            <person name="Uemura T."/>
            <person name="Hattori Y."/>
        </authorList>
    </citation>
    <scope>NUCLEOTIDE SEQUENCE [LARGE SCALE GENOMIC DNA]</scope>
    <source>
        <strain evidence="4 5">SC-9</strain>
    </source>
</reference>
<dbReference type="GO" id="GO:0000049">
    <property type="term" value="F:tRNA binding"/>
    <property type="evidence" value="ECO:0007669"/>
    <property type="project" value="InterPro"/>
</dbReference>
<evidence type="ECO:0000256" key="1">
    <source>
        <dbReference type="ARBA" id="ARBA00022490"/>
    </source>
</evidence>
<dbReference type="EMBL" id="BTFZ01000002">
    <property type="protein sequence ID" value="GMM34424.1"/>
    <property type="molecule type" value="Genomic_DNA"/>
</dbReference>
<dbReference type="GO" id="GO:0002143">
    <property type="term" value="P:tRNA wobble position uridine thiolation"/>
    <property type="evidence" value="ECO:0007669"/>
    <property type="project" value="TreeGrafter"/>
</dbReference>
<dbReference type="PANTHER" id="PTHR20882">
    <property type="entry name" value="CYTOPLASMIC TRNA 2-THIOLATION PROTEIN 2"/>
    <property type="match status" value="1"/>
</dbReference>
<comment type="similarity">
    <text evidence="3">Belongs to the CTU2/NCS2 family.</text>
</comment>
<comment type="caution">
    <text evidence="4">The sequence shown here is derived from an EMBL/GenBank/DDBJ whole genome shotgun (WGS) entry which is preliminary data.</text>
</comment>
<keyword evidence="1 3" id="KW-0963">Cytoplasm</keyword>
<dbReference type="PANTHER" id="PTHR20882:SF14">
    <property type="entry name" value="CYTOPLASMIC TRNA 2-THIOLATION PROTEIN 2"/>
    <property type="match status" value="1"/>
</dbReference>
<dbReference type="GO" id="GO:0016779">
    <property type="term" value="F:nucleotidyltransferase activity"/>
    <property type="evidence" value="ECO:0007669"/>
    <property type="project" value="UniProtKB-UniRule"/>
</dbReference>
<accession>A0AAV5QJ21</accession>
<dbReference type="Pfam" id="PF10288">
    <property type="entry name" value="CTU2"/>
    <property type="match status" value="1"/>
</dbReference>
<comment type="pathway">
    <text evidence="3">tRNA modification; 5-methoxycarbonylmethyl-2-thiouridine-tRNA biosynthesis.</text>
</comment>
<organism evidence="4 5">
    <name type="scientific">Saccharomycopsis crataegensis</name>
    <dbReference type="NCBI Taxonomy" id="43959"/>
    <lineage>
        <taxon>Eukaryota</taxon>
        <taxon>Fungi</taxon>
        <taxon>Dikarya</taxon>
        <taxon>Ascomycota</taxon>
        <taxon>Saccharomycotina</taxon>
        <taxon>Saccharomycetes</taxon>
        <taxon>Saccharomycopsidaceae</taxon>
        <taxon>Saccharomycopsis</taxon>
    </lineage>
</organism>
<dbReference type="InterPro" id="IPR019407">
    <property type="entry name" value="CTU2"/>
</dbReference>
<evidence type="ECO:0000256" key="2">
    <source>
        <dbReference type="ARBA" id="ARBA00022694"/>
    </source>
</evidence>
<protein>
    <recommendedName>
        <fullName evidence="3">Cytoplasmic tRNA 2-thiolation protein 2</fullName>
    </recommendedName>
</protein>
<name>A0AAV5QJ21_9ASCO</name>
<evidence type="ECO:0000256" key="3">
    <source>
        <dbReference type="HAMAP-Rule" id="MF_03054"/>
    </source>
</evidence>
<dbReference type="AlphaFoldDB" id="A0AAV5QJ21"/>
<keyword evidence="5" id="KW-1185">Reference proteome</keyword>